<dbReference type="AlphaFoldDB" id="A0A8H6W820"/>
<sequence>MKGISGLSRVTGREHDQISRFILGIIIDIPLPDGLSSGRLMGAVRGILDFVYLAQYPMHTDETLQLLNDSLRIFHENKDIFVQLGVRDSFNLPKLHGCSHYSPYIRLFGTTDNYNTEYTERLHIDLAKDAYRSTNFKDEFPQMTLWLERKEKVIRHAKFIRWKLDGCPPPPTPPKLNPGIVYEHTLLMAKHPTQKAVTFNTLSRHEDTTHLLSPAQIQSRAERLHLPFNRLPVYHRIKFTTPDPFTLGGPSDNIVDSVHVEPARSTNMGKIIPACFDTVLVNDGTGELTGTKGMLIISLYIS</sequence>
<evidence type="ECO:0000313" key="1">
    <source>
        <dbReference type="EMBL" id="KAF7309239.1"/>
    </source>
</evidence>
<reference evidence="1" key="1">
    <citation type="submission" date="2020-05" db="EMBL/GenBank/DDBJ databases">
        <title>Mycena genomes resolve the evolution of fungal bioluminescence.</title>
        <authorList>
            <person name="Tsai I.J."/>
        </authorList>
    </citation>
    <scope>NUCLEOTIDE SEQUENCE</scope>
    <source>
        <strain evidence="1">171206Taipei</strain>
    </source>
</reference>
<gene>
    <name evidence="1" type="ORF">MIND_00294200</name>
</gene>
<evidence type="ECO:0000313" key="2">
    <source>
        <dbReference type="Proteomes" id="UP000636479"/>
    </source>
</evidence>
<dbReference type="OrthoDB" id="3252362at2759"/>
<protein>
    <submittedName>
        <fullName evidence="1">Uncharacterized protein</fullName>
    </submittedName>
</protein>
<keyword evidence="2" id="KW-1185">Reference proteome</keyword>
<dbReference type="GeneID" id="59342320"/>
<dbReference type="RefSeq" id="XP_037222689.1">
    <property type="nucleotide sequence ID" value="XM_037359804.1"/>
</dbReference>
<name>A0A8H6W820_9AGAR</name>
<accession>A0A8H6W820</accession>
<dbReference type="Proteomes" id="UP000636479">
    <property type="component" value="Unassembled WGS sequence"/>
</dbReference>
<dbReference type="EMBL" id="JACAZF010000003">
    <property type="protein sequence ID" value="KAF7309239.1"/>
    <property type="molecule type" value="Genomic_DNA"/>
</dbReference>
<comment type="caution">
    <text evidence="1">The sequence shown here is derived from an EMBL/GenBank/DDBJ whole genome shotgun (WGS) entry which is preliminary data.</text>
</comment>
<proteinExistence type="predicted"/>
<organism evidence="1 2">
    <name type="scientific">Mycena indigotica</name>
    <dbReference type="NCBI Taxonomy" id="2126181"/>
    <lineage>
        <taxon>Eukaryota</taxon>
        <taxon>Fungi</taxon>
        <taxon>Dikarya</taxon>
        <taxon>Basidiomycota</taxon>
        <taxon>Agaricomycotina</taxon>
        <taxon>Agaricomycetes</taxon>
        <taxon>Agaricomycetidae</taxon>
        <taxon>Agaricales</taxon>
        <taxon>Marasmiineae</taxon>
        <taxon>Mycenaceae</taxon>
        <taxon>Mycena</taxon>
    </lineage>
</organism>